<sequence>MQNLLQTSQGRVQSYYGLDLDCNYIFHAHCATKRDYTVIELENEASSSCCVVLGENIKHLSHKHELVFSEEIMDEKCCDGAWGEGCCDVQYRCREEGCNFFLCCRFLTRPLRVQHKFDEHPLKLTHEDPNKDDDPIQHICWICEDGRDPQHWFYHCDECEYDFDAHPECVLGEYPFLKRGSFYTHIAIFIIHTLSYFSNVRNIPTPNVINVLSLVKI</sequence>
<dbReference type="PANTHER" id="PTHR32410">
    <property type="entry name" value="CYSTEINE/HISTIDINE-RICH C1 DOMAIN FAMILY PROTEIN"/>
    <property type="match status" value="1"/>
</dbReference>
<proteinExistence type="predicted"/>
<dbReference type="InterPro" id="IPR046349">
    <property type="entry name" value="C1-like_sf"/>
</dbReference>
<evidence type="ECO:0000256" key="1">
    <source>
        <dbReference type="ARBA" id="ARBA00022737"/>
    </source>
</evidence>
<dbReference type="InterPro" id="IPR004146">
    <property type="entry name" value="DC1"/>
</dbReference>
<feature type="domain" description="DC1" evidence="2">
    <location>
        <begin position="118"/>
        <end position="170"/>
    </location>
</feature>
<reference evidence="3 4" key="1">
    <citation type="journal article" date="2021" name="Commun. Biol.">
        <title>The genome of Shorea leprosula (Dipterocarpaceae) highlights the ecological relevance of drought in aseasonal tropical rainforests.</title>
        <authorList>
            <person name="Ng K.K.S."/>
            <person name="Kobayashi M.J."/>
            <person name="Fawcett J.A."/>
            <person name="Hatakeyama M."/>
            <person name="Paape T."/>
            <person name="Ng C.H."/>
            <person name="Ang C.C."/>
            <person name="Tnah L.H."/>
            <person name="Lee C.T."/>
            <person name="Nishiyama T."/>
            <person name="Sese J."/>
            <person name="O'Brien M.J."/>
            <person name="Copetti D."/>
            <person name="Mohd Noor M.I."/>
            <person name="Ong R.C."/>
            <person name="Putra M."/>
            <person name="Sireger I.Z."/>
            <person name="Indrioko S."/>
            <person name="Kosugi Y."/>
            <person name="Izuno A."/>
            <person name="Isagi Y."/>
            <person name="Lee S.L."/>
            <person name="Shimizu K.K."/>
        </authorList>
    </citation>
    <scope>NUCLEOTIDE SEQUENCE [LARGE SCALE GENOMIC DNA]</scope>
    <source>
        <strain evidence="3">214</strain>
    </source>
</reference>
<name>A0AAV5ILT3_9ROSI</name>
<dbReference type="EMBL" id="BPVZ01000019">
    <property type="protein sequence ID" value="GKV02887.1"/>
    <property type="molecule type" value="Genomic_DNA"/>
</dbReference>
<dbReference type="PANTHER" id="PTHR32410:SF216">
    <property type="entry name" value="PHORBOL-ESTER_DAG-TYPE DOMAIN-CONTAINING PROTEIN"/>
    <property type="match status" value="1"/>
</dbReference>
<dbReference type="InterPro" id="IPR053192">
    <property type="entry name" value="Vacuole_Formation_Reg"/>
</dbReference>
<keyword evidence="4" id="KW-1185">Reference proteome</keyword>
<dbReference type="Proteomes" id="UP001054252">
    <property type="component" value="Unassembled WGS sequence"/>
</dbReference>
<organism evidence="3 4">
    <name type="scientific">Rubroshorea leprosula</name>
    <dbReference type="NCBI Taxonomy" id="152421"/>
    <lineage>
        <taxon>Eukaryota</taxon>
        <taxon>Viridiplantae</taxon>
        <taxon>Streptophyta</taxon>
        <taxon>Embryophyta</taxon>
        <taxon>Tracheophyta</taxon>
        <taxon>Spermatophyta</taxon>
        <taxon>Magnoliopsida</taxon>
        <taxon>eudicotyledons</taxon>
        <taxon>Gunneridae</taxon>
        <taxon>Pentapetalae</taxon>
        <taxon>rosids</taxon>
        <taxon>malvids</taxon>
        <taxon>Malvales</taxon>
        <taxon>Dipterocarpaceae</taxon>
        <taxon>Rubroshorea</taxon>
    </lineage>
</organism>
<comment type="caution">
    <text evidence="3">The sequence shown here is derived from an EMBL/GenBank/DDBJ whole genome shotgun (WGS) entry which is preliminary data.</text>
</comment>
<dbReference type="AlphaFoldDB" id="A0AAV5ILT3"/>
<evidence type="ECO:0000259" key="2">
    <source>
        <dbReference type="Pfam" id="PF03107"/>
    </source>
</evidence>
<protein>
    <recommendedName>
        <fullName evidence="2">DC1 domain-containing protein</fullName>
    </recommendedName>
</protein>
<evidence type="ECO:0000313" key="3">
    <source>
        <dbReference type="EMBL" id="GKV02887.1"/>
    </source>
</evidence>
<keyword evidence="1" id="KW-0677">Repeat</keyword>
<dbReference type="Pfam" id="PF03107">
    <property type="entry name" value="C1_2"/>
    <property type="match status" value="1"/>
</dbReference>
<accession>A0AAV5ILT3</accession>
<evidence type="ECO:0000313" key="4">
    <source>
        <dbReference type="Proteomes" id="UP001054252"/>
    </source>
</evidence>
<dbReference type="SUPFAM" id="SSF57889">
    <property type="entry name" value="Cysteine-rich domain"/>
    <property type="match status" value="1"/>
</dbReference>
<gene>
    <name evidence="3" type="ORF">SLEP1_g15268</name>
</gene>